<dbReference type="OrthoDB" id="3362494at2759"/>
<feature type="compositionally biased region" description="Polar residues" evidence="1">
    <location>
        <begin position="1058"/>
        <end position="1067"/>
    </location>
</feature>
<feature type="compositionally biased region" description="Acidic residues" evidence="1">
    <location>
        <begin position="988"/>
        <end position="1000"/>
    </location>
</feature>
<evidence type="ECO:0000313" key="3">
    <source>
        <dbReference type="EMBL" id="EPS99253.1"/>
    </source>
</evidence>
<feature type="compositionally biased region" description="Low complexity" evidence="1">
    <location>
        <begin position="958"/>
        <end position="980"/>
    </location>
</feature>
<feature type="region of interest" description="Disordered" evidence="1">
    <location>
        <begin position="653"/>
        <end position="681"/>
    </location>
</feature>
<reference evidence="3 4" key="1">
    <citation type="journal article" date="2012" name="Science">
        <title>The Paleozoic origin of enzymatic lignin decomposition reconstructed from 31 fungal genomes.</title>
        <authorList>
            <person name="Floudas D."/>
            <person name="Binder M."/>
            <person name="Riley R."/>
            <person name="Barry K."/>
            <person name="Blanchette R.A."/>
            <person name="Henrissat B."/>
            <person name="Martinez A.T."/>
            <person name="Otillar R."/>
            <person name="Spatafora J.W."/>
            <person name="Yadav J.S."/>
            <person name="Aerts A."/>
            <person name="Benoit I."/>
            <person name="Boyd A."/>
            <person name="Carlson A."/>
            <person name="Copeland A."/>
            <person name="Coutinho P.M."/>
            <person name="de Vries R.P."/>
            <person name="Ferreira P."/>
            <person name="Findley K."/>
            <person name="Foster B."/>
            <person name="Gaskell J."/>
            <person name="Glotzer D."/>
            <person name="Gorecki P."/>
            <person name="Heitman J."/>
            <person name="Hesse C."/>
            <person name="Hori C."/>
            <person name="Igarashi K."/>
            <person name="Jurgens J.A."/>
            <person name="Kallen N."/>
            <person name="Kersten P."/>
            <person name="Kohler A."/>
            <person name="Kuees U."/>
            <person name="Kumar T.K.A."/>
            <person name="Kuo A."/>
            <person name="LaButti K."/>
            <person name="Larrondo L.F."/>
            <person name="Lindquist E."/>
            <person name="Ling A."/>
            <person name="Lombard V."/>
            <person name="Lucas S."/>
            <person name="Lundell T."/>
            <person name="Martin R."/>
            <person name="McLaughlin D.J."/>
            <person name="Morgenstern I."/>
            <person name="Morin E."/>
            <person name="Murat C."/>
            <person name="Nagy L.G."/>
            <person name="Nolan M."/>
            <person name="Ohm R.A."/>
            <person name="Patyshakuliyeva A."/>
            <person name="Rokas A."/>
            <person name="Ruiz-Duenas F.J."/>
            <person name="Sabat G."/>
            <person name="Salamov A."/>
            <person name="Samejima M."/>
            <person name="Schmutz J."/>
            <person name="Slot J.C."/>
            <person name="St John F."/>
            <person name="Stenlid J."/>
            <person name="Sun H."/>
            <person name="Sun S."/>
            <person name="Syed K."/>
            <person name="Tsang A."/>
            <person name="Wiebenga A."/>
            <person name="Young D."/>
            <person name="Pisabarro A."/>
            <person name="Eastwood D.C."/>
            <person name="Martin F."/>
            <person name="Cullen D."/>
            <person name="Grigoriev I.V."/>
            <person name="Hibbett D.S."/>
        </authorList>
    </citation>
    <scope>NUCLEOTIDE SEQUENCE</scope>
    <source>
        <strain evidence="4">FP-58527</strain>
    </source>
</reference>
<feature type="compositionally biased region" description="Basic and acidic residues" evidence="1">
    <location>
        <begin position="11"/>
        <end position="20"/>
    </location>
</feature>
<feature type="compositionally biased region" description="Low complexity" evidence="1">
    <location>
        <begin position="826"/>
        <end position="837"/>
    </location>
</feature>
<dbReference type="Gene3D" id="1.10.555.10">
    <property type="entry name" value="Rho GTPase activation protein"/>
    <property type="match status" value="1"/>
</dbReference>
<feature type="region of interest" description="Disordered" evidence="1">
    <location>
        <begin position="1103"/>
        <end position="1129"/>
    </location>
</feature>
<dbReference type="Pfam" id="PF08101">
    <property type="entry name" value="Msb1-Mug8_dom"/>
    <property type="match status" value="1"/>
</dbReference>
<feature type="compositionally biased region" description="Polar residues" evidence="1">
    <location>
        <begin position="43"/>
        <end position="54"/>
    </location>
</feature>
<dbReference type="STRING" id="743788.S8E7G0"/>
<feature type="compositionally biased region" description="Low complexity" evidence="1">
    <location>
        <begin position="571"/>
        <end position="585"/>
    </location>
</feature>
<dbReference type="EMBL" id="KE504158">
    <property type="protein sequence ID" value="EPS99253.1"/>
    <property type="molecule type" value="Genomic_DNA"/>
</dbReference>
<dbReference type="AlphaFoldDB" id="S8E7G0"/>
<organism evidence="3 4">
    <name type="scientific">Fomitopsis schrenkii</name>
    <name type="common">Brown rot fungus</name>
    <dbReference type="NCBI Taxonomy" id="2126942"/>
    <lineage>
        <taxon>Eukaryota</taxon>
        <taxon>Fungi</taxon>
        <taxon>Dikarya</taxon>
        <taxon>Basidiomycota</taxon>
        <taxon>Agaricomycotina</taxon>
        <taxon>Agaricomycetes</taxon>
        <taxon>Polyporales</taxon>
        <taxon>Fomitopsis</taxon>
    </lineage>
</organism>
<dbReference type="PANTHER" id="PTHR28093:SF1">
    <property type="entry name" value="MORPHOGENESIS-RELATED PROTEIN MSB1"/>
    <property type="match status" value="1"/>
</dbReference>
<feature type="region of interest" description="Disordered" evidence="1">
    <location>
        <begin position="715"/>
        <end position="760"/>
    </location>
</feature>
<feature type="compositionally biased region" description="Polar residues" evidence="1">
    <location>
        <begin position="513"/>
        <end position="522"/>
    </location>
</feature>
<dbReference type="InterPro" id="IPR037508">
    <property type="entry name" value="Msb1/Mug8"/>
</dbReference>
<feature type="region of interest" description="Disordered" evidence="1">
    <location>
        <begin position="496"/>
        <end position="523"/>
    </location>
</feature>
<feature type="compositionally biased region" description="Basic and acidic residues" evidence="1">
    <location>
        <begin position="56"/>
        <end position="68"/>
    </location>
</feature>
<feature type="region of interest" description="Disordered" evidence="1">
    <location>
        <begin position="1"/>
        <end position="92"/>
    </location>
</feature>
<feature type="region of interest" description="Disordered" evidence="1">
    <location>
        <begin position="555"/>
        <end position="585"/>
    </location>
</feature>
<feature type="compositionally biased region" description="Low complexity" evidence="1">
    <location>
        <begin position="74"/>
        <end position="85"/>
    </location>
</feature>
<dbReference type="eggNOG" id="ENOG502S5FF">
    <property type="taxonomic scope" value="Eukaryota"/>
</dbReference>
<dbReference type="InParanoid" id="S8E7G0"/>
<feature type="region of interest" description="Disordered" evidence="1">
    <location>
        <begin position="883"/>
        <end position="1075"/>
    </location>
</feature>
<keyword evidence="4" id="KW-1185">Reference proteome</keyword>
<dbReference type="InterPro" id="IPR008936">
    <property type="entry name" value="Rho_GTPase_activation_prot"/>
</dbReference>
<feature type="compositionally biased region" description="Low complexity" evidence="1">
    <location>
        <begin position="1001"/>
        <end position="1023"/>
    </location>
</feature>
<feature type="compositionally biased region" description="Pro residues" evidence="1">
    <location>
        <begin position="653"/>
        <end position="663"/>
    </location>
</feature>
<dbReference type="Proteomes" id="UP000015241">
    <property type="component" value="Unassembled WGS sequence"/>
</dbReference>
<feature type="compositionally biased region" description="Polar residues" evidence="1">
    <location>
        <begin position="670"/>
        <end position="681"/>
    </location>
</feature>
<name>S8E7G0_FOMSC</name>
<evidence type="ECO:0000256" key="1">
    <source>
        <dbReference type="SAM" id="MobiDB-lite"/>
    </source>
</evidence>
<dbReference type="HOGENOM" id="CLU_002740_1_0_1"/>
<feature type="domain" description="Meiotically up-regulated protein Msb1/Mug8" evidence="2">
    <location>
        <begin position="136"/>
        <end position="368"/>
    </location>
</feature>
<gene>
    <name evidence="3" type="ORF">FOMPIDRAFT_1060869</name>
</gene>
<accession>S8E7G0</accession>
<feature type="compositionally biased region" description="Basic residues" evidence="1">
    <location>
        <begin position="561"/>
        <end position="570"/>
    </location>
</feature>
<sequence>MPSFLSKVFARKKDEKDASHKRTSAPSLLEGKFEAVSPPASPSAVNVTHAQPSQPAKREDKKEKEKDAGFSLFRTRSPRPTSPRTDAPQPELPHLTLSLAEEKGKETRQLGAVFETDAVDRGVLPDNVIGERRLSPHEALSLVKACSTAIADRGGLETLGVMHPHWYSASPDVQRKLISLFILSLATKSPSTLPASPTSPATLFNTELQYTRSPHDLAAVLRWALRHSRLEGDSFGIGSSSEPWKWYKSFSEAERAASYPSNAFSKLLTPQIPPAHLQLLLATLEIVSSLAAHSDYSGISGSKVAKLLGLWLLTTRRAEESDDWPAFYARWERAGRILEHLFLAQIRDDAAHTQMPRRLVELVAGYPYVKGSIPEGDFLPRPRLSTRAFDALYVRLETQLPDFSVTKPKQSPLQVLADAVRAEGTTEAGEHAKLWDLLKQQAAATEQPALSTVDNGFPVLARAFTDETTGLLSKLPSVALRAELATIKLEIPEPRGRSRSVGAAKNGAANGTPRATASTTDLSPKDWSGFSSLGFGESALGTDFASTLMDNDVEVTEPPLVRRKSSRRKASSPPRAPADASSSSRTVTLHAKCASVKVVQIDEAFIDFWSDAVLDPISSNFPSFVVCQLKPVAGLEANGKSLGWLVVEQVFTRPPPPPDPEPTSPVLLQRTASPRPSLRSNISARKSATFANAKKRFTLFSSKETIESLDSKLATRKRAGKTPKIGEMGEILVEEPETQQSEAEEQKPELPSKGPEPVNAEVATGVAAATGTAAASVIADLPPVPIFEADAPVVEAPAAVEPVKADDEPAEKPTKFVEHITPPTNSSPASSAVVAPADDAESKELPPAPEPVVLAGETPGPDVALSTSEPIALVEAYAHAAAESTIAEETQPETEPQSLPVTTLPAAQPAVEEIPISPQTAEPVDDIQASAVSIETRDDVAPTEPEEDLPAAAPVQTAPAEPGLEPALPEVSAHVEAVAEPPVPVTEPEPEVVPAEEEPVAEPTSVAEGAIAETTTVEGAVTENEPAAEPESVERTQEPVVLQGPETVVNEEPVASVQEETATSQEEAISPPVEQAAVVEESTILSPPQAEVIAAEYHVSLPSQEDAVEHADQAAGETQTQNGSAHHLT</sequence>
<proteinExistence type="predicted"/>
<dbReference type="PANTHER" id="PTHR28093">
    <property type="entry name" value="MORPHOGENESIS-RELATED PROTEIN MSB1"/>
    <property type="match status" value="1"/>
</dbReference>
<feature type="region of interest" description="Disordered" evidence="1">
    <location>
        <begin position="817"/>
        <end position="865"/>
    </location>
</feature>
<dbReference type="InterPro" id="IPR012965">
    <property type="entry name" value="Msb1/Mug8_dom"/>
</dbReference>
<protein>
    <recommendedName>
        <fullName evidence="2">Meiotically up-regulated protein Msb1/Mug8 domain-containing protein</fullName>
    </recommendedName>
</protein>
<evidence type="ECO:0000259" key="2">
    <source>
        <dbReference type="Pfam" id="PF08101"/>
    </source>
</evidence>
<feature type="compositionally biased region" description="Polar residues" evidence="1">
    <location>
        <begin position="1116"/>
        <end position="1129"/>
    </location>
</feature>
<evidence type="ECO:0000313" key="4">
    <source>
        <dbReference type="Proteomes" id="UP000015241"/>
    </source>
</evidence>